<gene>
    <name evidence="3" type="ORF">HCJ94_08000</name>
</gene>
<proteinExistence type="predicted"/>
<comment type="caution">
    <text evidence="3">The sequence shown here is derived from an EMBL/GenBank/DDBJ whole genome shotgun (WGS) entry which is preliminary data.</text>
</comment>
<dbReference type="PANTHER" id="PTHR32182">
    <property type="entry name" value="DNA REPLICATION AND REPAIR PROTEIN RECF"/>
    <property type="match status" value="1"/>
</dbReference>
<evidence type="ECO:0000313" key="3">
    <source>
        <dbReference type="EMBL" id="NJP31925.1"/>
    </source>
</evidence>
<reference evidence="3 4" key="1">
    <citation type="submission" date="2020-03" db="EMBL/GenBank/DDBJ databases">
        <title>WGS of actinomycetes isolated from Thailand.</title>
        <authorList>
            <person name="Thawai C."/>
        </authorList>
    </citation>
    <scope>NUCLEOTIDE SEQUENCE [LARGE SCALE GENOMIC DNA]</scope>
    <source>
        <strain evidence="3 4">HSS6-12</strain>
    </source>
</reference>
<keyword evidence="1" id="KW-0742">SOS response</keyword>
<dbReference type="CDD" id="cd00267">
    <property type="entry name" value="ABC_ATPase"/>
    <property type="match status" value="1"/>
</dbReference>
<evidence type="ECO:0000259" key="2">
    <source>
        <dbReference type="Pfam" id="PF13304"/>
    </source>
</evidence>
<accession>A0ABX0Z7K8</accession>
<evidence type="ECO:0000256" key="1">
    <source>
        <dbReference type="ARBA" id="ARBA00023236"/>
    </source>
</evidence>
<feature type="domain" description="ATPase AAA-type core" evidence="2">
    <location>
        <begin position="30"/>
        <end position="351"/>
    </location>
</feature>
<dbReference type="EMBL" id="JAATEO010000006">
    <property type="protein sequence ID" value="NJP31925.1"/>
    <property type="molecule type" value="Genomic_DNA"/>
</dbReference>
<evidence type="ECO:0000313" key="4">
    <source>
        <dbReference type="Proteomes" id="UP000783871"/>
    </source>
</evidence>
<keyword evidence="4" id="KW-1185">Reference proteome</keyword>
<dbReference type="InterPro" id="IPR014555">
    <property type="entry name" value="RecF-like"/>
</dbReference>
<sequence length="406" mass="44256">MAVRRPPYLLRLKVLNYRSLRDVEVHLNALNVLVGPNGAGKSNFLDVIAFLGDATRDDLAPALDRRAGFDRVVFRAAKGSRQSISIEVEAAVTKNSSLRATDTYTLKFSSDRLRSGRSDKERYYLRRAESFAFKRTAGPGRRITVKGGKITFHKPEGGEDTASLREGSLGLSTLPKLSPEDGGEQVEALANLFASFRVFDVDVATARRPSQERASESLLNDASNLAAFLAFLADRHADRFDALQRDARAFIPGLERLEFTPIGGAGEGTVLSLVERGLAGSTTLQEASYGSIRALALLALLYDPSPPRLTCIEEIDHGLHPHILDRLVELLREASSRTQFLIATHSPALVNRLTPEELIVCERGEDAASRIPAIAPETVKAMEQELHGELGLGELWFSGALGGCPE</sequence>
<name>A0ABX0Z7K8_9ACTN</name>
<keyword evidence="1" id="KW-0227">DNA damage</keyword>
<dbReference type="InterPro" id="IPR027417">
    <property type="entry name" value="P-loop_NTPase"/>
</dbReference>
<dbReference type="InterPro" id="IPR003959">
    <property type="entry name" value="ATPase_AAA_core"/>
</dbReference>
<dbReference type="PANTHER" id="PTHR32182:SF22">
    <property type="entry name" value="ATP-DEPENDENT ENDONUCLEASE, OLD FAMILY-RELATED"/>
    <property type="match status" value="1"/>
</dbReference>
<dbReference type="Gene3D" id="3.40.50.300">
    <property type="entry name" value="P-loop containing nucleotide triphosphate hydrolases"/>
    <property type="match status" value="2"/>
</dbReference>
<dbReference type="Pfam" id="PF13304">
    <property type="entry name" value="AAA_21"/>
    <property type="match status" value="1"/>
</dbReference>
<protein>
    <submittedName>
        <fullName evidence="3">AAA family ATPase</fullName>
    </submittedName>
</protein>
<dbReference type="PIRSF" id="PIRSF029347">
    <property type="entry name" value="RecF"/>
    <property type="match status" value="1"/>
</dbReference>
<dbReference type="SUPFAM" id="SSF52540">
    <property type="entry name" value="P-loop containing nucleoside triphosphate hydrolases"/>
    <property type="match status" value="1"/>
</dbReference>
<organism evidence="3 4">
    <name type="scientific">Micromonospora thermarum</name>
    <dbReference type="NCBI Taxonomy" id="2720024"/>
    <lineage>
        <taxon>Bacteria</taxon>
        <taxon>Bacillati</taxon>
        <taxon>Actinomycetota</taxon>
        <taxon>Actinomycetes</taxon>
        <taxon>Micromonosporales</taxon>
        <taxon>Micromonosporaceae</taxon>
        <taxon>Micromonospora</taxon>
    </lineage>
</organism>
<dbReference type="Proteomes" id="UP000783871">
    <property type="component" value="Unassembled WGS sequence"/>
</dbReference>